<evidence type="ECO:0000313" key="2">
    <source>
        <dbReference type="Proteomes" id="UP000002852"/>
    </source>
</evidence>
<keyword evidence="2" id="KW-1185">Reference proteome</keyword>
<dbReference type="Proteomes" id="UP000002852">
    <property type="component" value="Unassembled WGS sequence"/>
</dbReference>
<reference evidence="1" key="3">
    <citation type="submission" date="2025-05" db="UniProtKB">
        <authorList>
            <consortium name="Ensembl"/>
        </authorList>
    </citation>
    <scope>IDENTIFICATION</scope>
    <source>
        <strain evidence="1">JP 163 A</strain>
    </source>
</reference>
<evidence type="ECO:0008006" key="3">
    <source>
        <dbReference type="Google" id="ProtNLM"/>
    </source>
</evidence>
<dbReference type="Ensembl" id="ENSXMAT00000022956.1">
    <property type="protein sequence ID" value="ENSXMAP00000029055.1"/>
    <property type="gene ID" value="ENSXMAG00000027486.1"/>
</dbReference>
<sequence length="92" mass="10346">TLNLNKLLLTTPTTQCLQPPVKSDAKRSHYPTGKNRPCCLHVSRKNLSSQVVGSAFHKQPARFPCVRANHTRINEDSWVQQGTLALQIRTKI</sequence>
<organism evidence="1 2">
    <name type="scientific">Xiphophorus maculatus</name>
    <name type="common">Southern platyfish</name>
    <name type="synonym">Platypoecilus maculatus</name>
    <dbReference type="NCBI Taxonomy" id="8083"/>
    <lineage>
        <taxon>Eukaryota</taxon>
        <taxon>Metazoa</taxon>
        <taxon>Chordata</taxon>
        <taxon>Craniata</taxon>
        <taxon>Vertebrata</taxon>
        <taxon>Euteleostomi</taxon>
        <taxon>Actinopterygii</taxon>
        <taxon>Neopterygii</taxon>
        <taxon>Teleostei</taxon>
        <taxon>Neoteleostei</taxon>
        <taxon>Acanthomorphata</taxon>
        <taxon>Ovalentaria</taxon>
        <taxon>Atherinomorphae</taxon>
        <taxon>Cyprinodontiformes</taxon>
        <taxon>Poeciliidae</taxon>
        <taxon>Poeciliinae</taxon>
        <taxon>Xiphophorus</taxon>
    </lineage>
</organism>
<reference evidence="2" key="2">
    <citation type="journal article" date="2013" name="Nat. Genet.">
        <title>The genome of the platyfish, Xiphophorus maculatus, provides insights into evolutionary adaptation and several complex traits.</title>
        <authorList>
            <person name="Schartl M."/>
            <person name="Walter R.B."/>
            <person name="Shen Y."/>
            <person name="Garcia T."/>
            <person name="Catchen J."/>
            <person name="Amores A."/>
            <person name="Braasch I."/>
            <person name="Chalopin D."/>
            <person name="Volff J.N."/>
            <person name="Lesch K.P."/>
            <person name="Bisazza A."/>
            <person name="Minx P."/>
            <person name="Hillier L."/>
            <person name="Wilson R.K."/>
            <person name="Fuerstenberg S."/>
            <person name="Boore J."/>
            <person name="Searle S."/>
            <person name="Postlethwait J.H."/>
            <person name="Warren W.C."/>
        </authorList>
    </citation>
    <scope>NUCLEOTIDE SEQUENCE [LARGE SCALE GENOMIC DNA]</scope>
    <source>
        <strain evidence="2">JP 163 A</strain>
    </source>
</reference>
<accession>A0A3B5R3E2</accession>
<dbReference type="GeneTree" id="ENSGT00940000177703"/>
<protein>
    <recommendedName>
        <fullName evidence="3">Chemokine interleukin-8-like domain-containing protein</fullName>
    </recommendedName>
</protein>
<name>A0A3B5R3E2_XIPMA</name>
<proteinExistence type="predicted"/>
<dbReference type="AlphaFoldDB" id="A0A3B5R3E2"/>
<dbReference type="Ensembl" id="ENSXMAT00000028336.1">
    <property type="protein sequence ID" value="ENSXMAP00000037892.1"/>
    <property type="gene ID" value="ENSXMAG00000029301.1"/>
</dbReference>
<reference evidence="2" key="1">
    <citation type="submission" date="2012-01" db="EMBL/GenBank/DDBJ databases">
        <authorList>
            <person name="Walter R."/>
            <person name="Schartl M."/>
            <person name="Warren W."/>
        </authorList>
    </citation>
    <scope>NUCLEOTIDE SEQUENCE [LARGE SCALE GENOMIC DNA]</scope>
    <source>
        <strain evidence="2">JP 163 A</strain>
    </source>
</reference>
<evidence type="ECO:0000313" key="1">
    <source>
        <dbReference type="Ensembl" id="ENSXMAP00000037892.1"/>
    </source>
</evidence>